<feature type="region of interest" description="Disordered" evidence="1">
    <location>
        <begin position="213"/>
        <end position="276"/>
    </location>
</feature>
<evidence type="ECO:0000313" key="3">
    <source>
        <dbReference type="Proteomes" id="UP000599437"/>
    </source>
</evidence>
<proteinExistence type="predicted"/>
<accession>A0ABQ3ED64</accession>
<evidence type="ECO:0008006" key="4">
    <source>
        <dbReference type="Google" id="ProtNLM"/>
    </source>
</evidence>
<name>A0ABQ3ED64_9ACTN</name>
<dbReference type="Pfam" id="PF05258">
    <property type="entry name" value="DciA"/>
    <property type="match status" value="1"/>
</dbReference>
<comment type="caution">
    <text evidence="2">The sequence shown here is derived from an EMBL/GenBank/DDBJ whole genome shotgun (WGS) entry which is preliminary data.</text>
</comment>
<organism evidence="2 3">
    <name type="scientific">Streptomyces chryseus</name>
    <dbReference type="NCBI Taxonomy" id="68186"/>
    <lineage>
        <taxon>Bacteria</taxon>
        <taxon>Bacillati</taxon>
        <taxon>Actinomycetota</taxon>
        <taxon>Actinomycetes</taxon>
        <taxon>Kitasatosporales</taxon>
        <taxon>Streptomycetaceae</taxon>
        <taxon>Streptomyces</taxon>
    </lineage>
</organism>
<evidence type="ECO:0000313" key="2">
    <source>
        <dbReference type="EMBL" id="GHB31069.1"/>
    </source>
</evidence>
<dbReference type="Proteomes" id="UP000599437">
    <property type="component" value="Unassembled WGS sequence"/>
</dbReference>
<feature type="compositionally biased region" description="Basic residues" evidence="1">
    <location>
        <begin position="32"/>
        <end position="41"/>
    </location>
</feature>
<keyword evidence="3" id="KW-1185">Reference proteome</keyword>
<gene>
    <name evidence="2" type="ORF">GCM10010346_63050</name>
</gene>
<protein>
    <recommendedName>
        <fullName evidence="4">Tra3-like protein</fullName>
    </recommendedName>
</protein>
<feature type="compositionally biased region" description="Basic and acidic residues" evidence="1">
    <location>
        <begin position="213"/>
        <end position="225"/>
    </location>
</feature>
<dbReference type="RefSeq" id="WP_138894994.1">
    <property type="nucleotide sequence ID" value="NZ_BMVO01000039.1"/>
</dbReference>
<reference evidence="3" key="1">
    <citation type="journal article" date="2019" name="Int. J. Syst. Evol. Microbiol.">
        <title>The Global Catalogue of Microorganisms (GCM) 10K type strain sequencing project: providing services to taxonomists for standard genome sequencing and annotation.</title>
        <authorList>
            <consortium name="The Broad Institute Genomics Platform"/>
            <consortium name="The Broad Institute Genome Sequencing Center for Infectious Disease"/>
            <person name="Wu L."/>
            <person name="Ma J."/>
        </authorList>
    </citation>
    <scope>NUCLEOTIDE SEQUENCE [LARGE SCALE GENOMIC DNA]</scope>
    <source>
        <strain evidence="3">JCM 4737</strain>
    </source>
</reference>
<evidence type="ECO:0000256" key="1">
    <source>
        <dbReference type="SAM" id="MobiDB-lite"/>
    </source>
</evidence>
<dbReference type="InterPro" id="IPR007922">
    <property type="entry name" value="DciA-like"/>
</dbReference>
<dbReference type="EMBL" id="BMVO01000039">
    <property type="protein sequence ID" value="GHB31069.1"/>
    <property type="molecule type" value="Genomic_DNA"/>
</dbReference>
<feature type="region of interest" description="Disordered" evidence="1">
    <location>
        <begin position="21"/>
        <end position="45"/>
    </location>
</feature>
<sequence>MSQTPQPSGVDLARVALRAAREAAKKNGARTAKSKPRPVRTVRRDGRAPMGLGEAFTTLMAERGWDLPAAGVGLCERWVALAPDLADHVAAVGYEAERGELTLRPDSTAWATKARLEASRIIADANRSARTDAVRTVRVLSPGPLPAPSAAADPDAVRTPVPQGPVRTRETAAAGYHRALEAHQQVHTQRQPDPAIAAAVERQNRVLREASRRAFPESEAAREDQPAPIDAALAQRRRDAEAVRRSALHRARAERAGLAQLPVRVPTAPHSLEQTG</sequence>